<keyword evidence="11 14" id="KW-1015">Disulfide bond</keyword>
<evidence type="ECO:0000256" key="3">
    <source>
        <dbReference type="ARBA" id="ARBA00022448"/>
    </source>
</evidence>
<feature type="disulfide bond" description="Redox-active" evidence="14">
    <location>
        <begin position="35"/>
        <end position="38"/>
    </location>
</feature>
<comment type="function">
    <text evidence="14">Required for disulfide bond formation in some periplasmic proteins. Acts by oxidizing the DsbA protein.</text>
</comment>
<proteinExistence type="inferred from homology"/>
<evidence type="ECO:0000256" key="4">
    <source>
        <dbReference type="ARBA" id="ARBA00022475"/>
    </source>
</evidence>
<keyword evidence="9 14" id="KW-0560">Oxidoreductase</keyword>
<dbReference type="InterPro" id="IPR050183">
    <property type="entry name" value="DsbB"/>
</dbReference>
<name>A0A1E8DZ74_9GAMM</name>
<dbReference type="EMBL" id="MKQS01000049">
    <property type="protein sequence ID" value="OFE42428.1"/>
    <property type="molecule type" value="Genomic_DNA"/>
</dbReference>
<feature type="transmembrane region" description="Helical" evidence="15">
    <location>
        <begin position="39"/>
        <end position="57"/>
    </location>
</feature>
<feature type="topological domain" description="Cytoplasmic" evidence="14">
    <location>
        <begin position="1"/>
        <end position="8"/>
    </location>
</feature>
<dbReference type="Gene3D" id="1.20.1550.10">
    <property type="entry name" value="DsbB-like"/>
    <property type="match status" value="1"/>
</dbReference>
<keyword evidence="6 14" id="KW-0812">Transmembrane</keyword>
<keyword evidence="4 14" id="KW-1003">Cell membrane</keyword>
<gene>
    <name evidence="14" type="primary">dsbB</name>
    <name evidence="16" type="ORF">BJN41_06180</name>
</gene>
<comment type="subcellular location">
    <subcellularLocation>
        <location evidence="1">Cell inner membrane</location>
        <topology evidence="1">Multi-pass membrane protein</topology>
    </subcellularLocation>
    <subcellularLocation>
        <location evidence="14">Cell membrane</location>
        <topology evidence="14">Multi-pass membrane protein</topology>
    </subcellularLocation>
</comment>
<evidence type="ECO:0000256" key="1">
    <source>
        <dbReference type="ARBA" id="ARBA00004429"/>
    </source>
</evidence>
<evidence type="ECO:0000256" key="7">
    <source>
        <dbReference type="ARBA" id="ARBA00022982"/>
    </source>
</evidence>
<dbReference type="eggNOG" id="COG1495">
    <property type="taxonomic scope" value="Bacteria"/>
</dbReference>
<dbReference type="AlphaFoldDB" id="A0A1E8DZ74"/>
<keyword evidence="13 14" id="KW-0676">Redox-active center</keyword>
<evidence type="ECO:0000256" key="14">
    <source>
        <dbReference type="HAMAP-Rule" id="MF_00286"/>
    </source>
</evidence>
<keyword evidence="5" id="KW-0997">Cell inner membrane</keyword>
<organism evidence="16 17">
    <name type="scientific">Acinetobacter towneri</name>
    <dbReference type="NCBI Taxonomy" id="202956"/>
    <lineage>
        <taxon>Bacteria</taxon>
        <taxon>Pseudomonadati</taxon>
        <taxon>Pseudomonadota</taxon>
        <taxon>Gammaproteobacteria</taxon>
        <taxon>Moraxellales</taxon>
        <taxon>Moraxellaceae</taxon>
        <taxon>Acinetobacter</taxon>
    </lineage>
</organism>
<keyword evidence="10 14" id="KW-0472">Membrane</keyword>
<reference evidence="16 17" key="1">
    <citation type="submission" date="2016-10" db="EMBL/GenBank/DDBJ databases">
        <title>Genome of airborne Acinetobacter sp. 5-2Ac02 in the hospital environment: Species near to Acinetobacter towneri.</title>
        <authorList>
            <person name="Barbosa B."/>
            <person name="Fernandez-Garcia L."/>
            <person name="Gato E."/>
            <person name="Leao R."/>
            <person name="Albano R."/>
            <person name="Fernandez B."/>
            <person name="Fernandez-Cuenca F."/>
            <person name="Marques E."/>
            <person name="Tomas M."/>
        </authorList>
    </citation>
    <scope>NUCLEOTIDE SEQUENCE [LARGE SCALE GENOMIC DNA]</scope>
    <source>
        <strain evidence="16 17">5-2Ac02</strain>
    </source>
</reference>
<evidence type="ECO:0000256" key="6">
    <source>
        <dbReference type="ARBA" id="ARBA00022692"/>
    </source>
</evidence>
<evidence type="ECO:0000256" key="9">
    <source>
        <dbReference type="ARBA" id="ARBA00023002"/>
    </source>
</evidence>
<evidence type="ECO:0000256" key="15">
    <source>
        <dbReference type="SAM" id="Phobius"/>
    </source>
</evidence>
<dbReference type="GO" id="GO:0015035">
    <property type="term" value="F:protein-disulfide reductase activity"/>
    <property type="evidence" value="ECO:0007669"/>
    <property type="project" value="UniProtKB-UniRule"/>
</dbReference>
<dbReference type="PANTHER" id="PTHR36570">
    <property type="entry name" value="DISULFIDE BOND FORMATION PROTEIN B"/>
    <property type="match status" value="1"/>
</dbReference>
<protein>
    <recommendedName>
        <fullName evidence="14">Disulfide bond formation protein B</fullName>
    </recommendedName>
    <alternativeName>
        <fullName evidence="14">Disulfide oxidoreductase</fullName>
    </alternativeName>
</protein>
<dbReference type="GO" id="GO:0006457">
    <property type="term" value="P:protein folding"/>
    <property type="evidence" value="ECO:0007669"/>
    <property type="project" value="InterPro"/>
</dbReference>
<dbReference type="GO" id="GO:0005886">
    <property type="term" value="C:plasma membrane"/>
    <property type="evidence" value="ECO:0007669"/>
    <property type="project" value="UniProtKB-SubCell"/>
</dbReference>
<dbReference type="PANTHER" id="PTHR36570:SF3">
    <property type="entry name" value="DISULFIDE BOND FORMATION PROTEIN B"/>
    <property type="match status" value="1"/>
</dbReference>
<dbReference type="RefSeq" id="WP_070155823.1">
    <property type="nucleotide sequence ID" value="NZ_MKQS01000049.1"/>
</dbReference>
<keyword evidence="8 14" id="KW-1133">Transmembrane helix</keyword>
<evidence type="ECO:0000256" key="2">
    <source>
        <dbReference type="ARBA" id="ARBA00008823"/>
    </source>
</evidence>
<dbReference type="SUPFAM" id="SSF158442">
    <property type="entry name" value="DsbB-like"/>
    <property type="match status" value="1"/>
</dbReference>
<feature type="topological domain" description="Cytoplasmic" evidence="14">
    <location>
        <begin position="162"/>
        <end position="177"/>
    </location>
</feature>
<dbReference type="HAMAP" id="MF_00286">
    <property type="entry name" value="DsbB"/>
    <property type="match status" value="1"/>
</dbReference>
<dbReference type="Pfam" id="PF02600">
    <property type="entry name" value="DsbB"/>
    <property type="match status" value="1"/>
</dbReference>
<dbReference type="STRING" id="202956.BJN41_06180"/>
<feature type="transmembrane region" description="Helical" evidence="15">
    <location>
        <begin position="69"/>
        <end position="89"/>
    </location>
</feature>
<comment type="similarity">
    <text evidence="2 14">Belongs to the DsbB family.</text>
</comment>
<sequence length="177" mass="19326">MQLSYRLLSGVLFLASVIGMTFALYLEHVQGLAPCPLCVFQRVGLIALGLVSLIAFVHNPKSNVVKRIYALLGSIGILWSVGVAARHVWLQNLPPDQVPSCGPGLDYLVDALPMKAVLQQVLSGSGECAVIDWTFLGQSLPVWSLLFFSVLALISLWQLLRNYPFVASTTFGKVKKK</sequence>
<accession>A0A1E8DZ74</accession>
<evidence type="ECO:0000313" key="16">
    <source>
        <dbReference type="EMBL" id="OFE42428.1"/>
    </source>
</evidence>
<evidence type="ECO:0000256" key="13">
    <source>
        <dbReference type="ARBA" id="ARBA00023284"/>
    </source>
</evidence>
<dbReference type="Proteomes" id="UP000186931">
    <property type="component" value="Unassembled WGS sequence"/>
</dbReference>
<comment type="caution">
    <text evidence="14">Lacks conserved residue(s) required for the propagation of feature annotation.</text>
</comment>
<dbReference type="InterPro" id="IPR022920">
    <property type="entry name" value="Disulphide_bond_form_DsbB"/>
</dbReference>
<feature type="topological domain" description="Periplasmic" evidence="14">
    <location>
        <begin position="26"/>
        <end position="43"/>
    </location>
</feature>
<evidence type="ECO:0000256" key="11">
    <source>
        <dbReference type="ARBA" id="ARBA00023157"/>
    </source>
</evidence>
<dbReference type="InterPro" id="IPR003752">
    <property type="entry name" value="DiS_bond_form_DsbB/BdbC"/>
</dbReference>
<dbReference type="InterPro" id="IPR023380">
    <property type="entry name" value="DsbB-like_sf"/>
</dbReference>
<evidence type="ECO:0000256" key="8">
    <source>
        <dbReference type="ARBA" id="ARBA00022989"/>
    </source>
</evidence>
<keyword evidence="12 14" id="KW-0143">Chaperone</keyword>
<evidence type="ECO:0000256" key="5">
    <source>
        <dbReference type="ARBA" id="ARBA00022519"/>
    </source>
</evidence>
<feature type="transmembrane region" description="Helical" evidence="15">
    <location>
        <begin position="142"/>
        <end position="160"/>
    </location>
</feature>
<comment type="caution">
    <text evidence="16">The sequence shown here is derived from an EMBL/GenBank/DDBJ whole genome shotgun (WGS) entry which is preliminary data.</text>
</comment>
<evidence type="ECO:0000256" key="10">
    <source>
        <dbReference type="ARBA" id="ARBA00023136"/>
    </source>
</evidence>
<evidence type="ECO:0000313" key="17">
    <source>
        <dbReference type="Proteomes" id="UP000186931"/>
    </source>
</evidence>
<dbReference type="GO" id="GO:0009055">
    <property type="term" value="F:electron transfer activity"/>
    <property type="evidence" value="ECO:0007669"/>
    <property type="project" value="UniProtKB-UniRule"/>
</dbReference>
<keyword evidence="7 14" id="KW-0249">Electron transport</keyword>
<evidence type="ECO:0000256" key="12">
    <source>
        <dbReference type="ARBA" id="ARBA00023186"/>
    </source>
</evidence>
<keyword evidence="3 14" id="KW-0813">Transport</keyword>